<keyword evidence="2" id="KW-1133">Transmembrane helix</keyword>
<reference evidence="4" key="1">
    <citation type="submission" date="2018-02" db="EMBL/GenBank/DDBJ databases">
        <authorList>
            <person name="Hausmann B."/>
        </authorList>
    </citation>
    <scope>NUCLEOTIDE SEQUENCE [LARGE SCALE GENOMIC DNA]</scope>
    <source>
        <strain evidence="4">Peat soil MAG SbA5</strain>
    </source>
</reference>
<dbReference type="EMBL" id="OKRB01000139">
    <property type="protein sequence ID" value="SPE30299.1"/>
    <property type="molecule type" value="Genomic_DNA"/>
</dbReference>
<dbReference type="Proteomes" id="UP000239735">
    <property type="component" value="Unassembled WGS sequence"/>
</dbReference>
<evidence type="ECO:0000313" key="3">
    <source>
        <dbReference type="EMBL" id="SPE30299.1"/>
    </source>
</evidence>
<evidence type="ECO:0000256" key="2">
    <source>
        <dbReference type="SAM" id="Phobius"/>
    </source>
</evidence>
<proteinExistence type="predicted"/>
<keyword evidence="2" id="KW-0472">Membrane</keyword>
<evidence type="ECO:0000313" key="4">
    <source>
        <dbReference type="Proteomes" id="UP000239735"/>
    </source>
</evidence>
<dbReference type="AlphaFoldDB" id="A0A2N9M473"/>
<feature type="transmembrane region" description="Helical" evidence="2">
    <location>
        <begin position="101"/>
        <end position="120"/>
    </location>
</feature>
<evidence type="ECO:0000256" key="1">
    <source>
        <dbReference type="SAM" id="MobiDB-lite"/>
    </source>
</evidence>
<feature type="region of interest" description="Disordered" evidence="1">
    <location>
        <begin position="37"/>
        <end position="62"/>
    </location>
</feature>
<keyword evidence="2" id="KW-0812">Transmembrane</keyword>
<protein>
    <submittedName>
        <fullName evidence="3">Uncharacterized protein</fullName>
    </submittedName>
</protein>
<feature type="compositionally biased region" description="Basic residues" evidence="1">
    <location>
        <begin position="37"/>
        <end position="48"/>
    </location>
</feature>
<name>A0A2N9M473_9BACT</name>
<organism evidence="3 4">
    <name type="scientific">Candidatus Sulfuritelmatomonas gaucii</name>
    <dbReference type="NCBI Taxonomy" id="2043161"/>
    <lineage>
        <taxon>Bacteria</taxon>
        <taxon>Pseudomonadati</taxon>
        <taxon>Acidobacteriota</taxon>
        <taxon>Terriglobia</taxon>
        <taxon>Terriglobales</taxon>
        <taxon>Acidobacteriaceae</taxon>
        <taxon>Candidatus Sulfuritelmatomonas</taxon>
    </lineage>
</organism>
<sequence length="151" mass="16907">MTDTGCLLARSDNEIGKIGHGPKGCGENRAILRCRPRQWARHSRRPPPRLHPTDENLSAGTPVSDPIFTRNDAHPYMSIQPSTQRLAAIGTDRRPGGWRWVRGWVVGNPCVLLVTFLIFFDHAFRIDLLIPKQLASKNALKTARKICNSGF</sequence>
<gene>
    <name evidence="3" type="ORF">SBA5_780003</name>
</gene>
<accession>A0A2N9M473</accession>